<dbReference type="EMBL" id="CP036316">
    <property type="protein sequence ID" value="QDT64939.1"/>
    <property type="molecule type" value="Genomic_DNA"/>
</dbReference>
<gene>
    <name evidence="1" type="ORF">V22_21840</name>
</gene>
<reference evidence="1 2" key="1">
    <citation type="submission" date="2019-02" db="EMBL/GenBank/DDBJ databases">
        <title>Deep-cultivation of Planctomycetes and their phenomic and genomic characterization uncovers novel biology.</title>
        <authorList>
            <person name="Wiegand S."/>
            <person name="Jogler M."/>
            <person name="Boedeker C."/>
            <person name="Pinto D."/>
            <person name="Vollmers J."/>
            <person name="Rivas-Marin E."/>
            <person name="Kohn T."/>
            <person name="Peeters S.H."/>
            <person name="Heuer A."/>
            <person name="Rast P."/>
            <person name="Oberbeckmann S."/>
            <person name="Bunk B."/>
            <person name="Jeske O."/>
            <person name="Meyerdierks A."/>
            <person name="Storesund J.E."/>
            <person name="Kallscheuer N."/>
            <person name="Luecker S."/>
            <person name="Lage O.M."/>
            <person name="Pohl T."/>
            <person name="Merkel B.J."/>
            <person name="Hornburger P."/>
            <person name="Mueller R.-W."/>
            <person name="Bruemmer F."/>
            <person name="Labrenz M."/>
            <person name="Spormann A.M."/>
            <person name="Op den Camp H."/>
            <person name="Overmann J."/>
            <person name="Amann R."/>
            <person name="Jetten M.S.M."/>
            <person name="Mascher T."/>
            <person name="Medema M.H."/>
            <person name="Devos D.P."/>
            <person name="Kaster A.-K."/>
            <person name="Ovreas L."/>
            <person name="Rohde M."/>
            <person name="Galperin M.Y."/>
            <person name="Jogler C."/>
        </authorList>
    </citation>
    <scope>NUCLEOTIDE SEQUENCE [LARGE SCALE GENOMIC DNA]</scope>
    <source>
        <strain evidence="1 2">V22</strain>
    </source>
</reference>
<name>A0A517T9A9_9PLAN</name>
<evidence type="ECO:0008006" key="3">
    <source>
        <dbReference type="Google" id="ProtNLM"/>
    </source>
</evidence>
<dbReference type="Proteomes" id="UP000319976">
    <property type="component" value="Chromosome"/>
</dbReference>
<organism evidence="1 2">
    <name type="scientific">Calycomorphotria hydatis</name>
    <dbReference type="NCBI Taxonomy" id="2528027"/>
    <lineage>
        <taxon>Bacteria</taxon>
        <taxon>Pseudomonadati</taxon>
        <taxon>Planctomycetota</taxon>
        <taxon>Planctomycetia</taxon>
        <taxon>Planctomycetales</taxon>
        <taxon>Planctomycetaceae</taxon>
        <taxon>Calycomorphotria</taxon>
    </lineage>
</organism>
<accession>A0A517T9A9</accession>
<proteinExistence type="predicted"/>
<dbReference type="KEGG" id="chya:V22_21840"/>
<dbReference type="Gene3D" id="2.60.120.380">
    <property type="match status" value="1"/>
</dbReference>
<protein>
    <recommendedName>
        <fullName evidence="3">Serine protease</fullName>
    </recommendedName>
</protein>
<evidence type="ECO:0000313" key="2">
    <source>
        <dbReference type="Proteomes" id="UP000319976"/>
    </source>
</evidence>
<dbReference type="AlphaFoldDB" id="A0A517T9A9"/>
<sequence>MVFAVSLAVLPQSKVAAGGMTKNVEQVRPRVGQQGTTVDVAIRGTSIENPRKVVFYHPGIKAINIQPVQDVDRPRNLAHRGRIAQEVRCQFEISPDCPPGEYAFRLLTATELTCIGTFHVTPFQIVPEEEPNNAYSNDTLETAKSVKGNVTIYGEMSNGKRPDRDIYRIDAMKGQRLSIEVQSARIADVHYADSQYDLAVRVFNASGKVIAQNDDNSLHIQDPLLSVMCPEDGPVYVEVSRSVYMGAVTEYCLHLGDYRRPLAAFPPGGQAGVTTAIQFLGDSKEEYTETVSIPENLGSFTYFGESATPMKLRSSPYPNFLEHPDKKENIVEELPAALNGILAQKREVDRYRLSVKKGGRYIVRVYAAALGSPIDPLLRIRPVMEDGTLGDAEVDLDDSPIEQHDIFGANFRSKAGLPETIDPSLVWNPKVTGEYVVEISDPSNFTGPTSVYRIEIEPPRTIVHTVLQSKTFDWTESMRVTGMAIPRGSRWSINIGLPNSQWNSPKSEFNLVARGLPEGVRMYSPPIKPGTSTWPVQFEADNDAELTGTVFSLVAVSVENGELIETYCQQNVPFVNHSGGDAWRTVSTDRYMLAVTDPAPFSINVDSSSVTLVRDGESAVPVRVTRHGEFNGPVLINVGYADRYVGTPPPVIVPAEESVGLVRLSVRGNAPLGETPLVLQGSNIRDDIDPYLGAGHVRVSSEFVKLRIAEPYVKLASQPASVRRGEVIEFPWTVSHENSFIGTARVELKGLPKGVEVVEPYPEITNETEKIYFSIEATDDALLGLVEGLSCEILLTDQGQQVVQRSGRGSIRIDPRL</sequence>
<evidence type="ECO:0000313" key="1">
    <source>
        <dbReference type="EMBL" id="QDT64939.1"/>
    </source>
</evidence>
<keyword evidence="2" id="KW-1185">Reference proteome</keyword>